<evidence type="ECO:0000313" key="2">
    <source>
        <dbReference type="EMBL" id="NIE44973.1"/>
    </source>
</evidence>
<accession>A0A6G5A425</accession>
<protein>
    <submittedName>
        <fullName evidence="2">Putative secreted protein</fullName>
    </submittedName>
</protein>
<proteinExistence type="predicted"/>
<dbReference type="AlphaFoldDB" id="A0A6G5A425"/>
<keyword evidence="1" id="KW-0732">Signal</keyword>
<evidence type="ECO:0000256" key="1">
    <source>
        <dbReference type="SAM" id="SignalP"/>
    </source>
</evidence>
<organism evidence="2">
    <name type="scientific">Rhipicephalus microplus</name>
    <name type="common">Cattle tick</name>
    <name type="synonym">Boophilus microplus</name>
    <dbReference type="NCBI Taxonomy" id="6941"/>
    <lineage>
        <taxon>Eukaryota</taxon>
        <taxon>Metazoa</taxon>
        <taxon>Ecdysozoa</taxon>
        <taxon>Arthropoda</taxon>
        <taxon>Chelicerata</taxon>
        <taxon>Arachnida</taxon>
        <taxon>Acari</taxon>
        <taxon>Parasitiformes</taxon>
        <taxon>Ixodida</taxon>
        <taxon>Ixodoidea</taxon>
        <taxon>Ixodidae</taxon>
        <taxon>Rhipicephalinae</taxon>
        <taxon>Rhipicephalus</taxon>
        <taxon>Boophilus</taxon>
    </lineage>
</organism>
<sequence length="99" mass="11195">MFTSLLPLIYCCVSLELVVTCDDCVATTTVLSSFICSYIGHRVSNDVTFLYAVFKEISVALTDRMQSSVSYVIAIHDHAKSDCSFVQFRRSMCWLRTSF</sequence>
<reference evidence="2" key="1">
    <citation type="submission" date="2020-03" db="EMBL/GenBank/DDBJ databases">
        <title>A transcriptome and proteome of the tick Rhipicephalus microplus shaped by the genetic composition of its hosts and developmental stage.</title>
        <authorList>
            <person name="Garcia G.R."/>
            <person name="Ribeiro J.M.C."/>
            <person name="Maruyama S.R."/>
            <person name="Gardinasse L.G."/>
            <person name="Nelson K."/>
            <person name="Ferreira B.R."/>
            <person name="Andrade T.G."/>
            <person name="Santos I.K.F.M."/>
        </authorList>
    </citation>
    <scope>NUCLEOTIDE SEQUENCE</scope>
    <source>
        <strain evidence="2">NSGR</strain>
        <tissue evidence="2">Salivary glands</tissue>
    </source>
</reference>
<name>A0A6G5A425_RHIMP</name>
<feature type="chain" id="PRO_5026188667" evidence="1">
    <location>
        <begin position="22"/>
        <end position="99"/>
    </location>
</feature>
<dbReference type="EMBL" id="GIKN01002700">
    <property type="protein sequence ID" value="NIE44973.1"/>
    <property type="molecule type" value="Transcribed_RNA"/>
</dbReference>
<feature type="signal peptide" evidence="1">
    <location>
        <begin position="1"/>
        <end position="21"/>
    </location>
</feature>